<gene>
    <name evidence="1" type="ORF">VNI00_008540</name>
</gene>
<proteinExistence type="predicted"/>
<accession>A0AAW0CTL3</accession>
<dbReference type="Proteomes" id="UP001383192">
    <property type="component" value="Unassembled WGS sequence"/>
</dbReference>
<keyword evidence="2" id="KW-1185">Reference proteome</keyword>
<dbReference type="EMBL" id="JAYKXP010000029">
    <property type="protein sequence ID" value="KAK7043186.1"/>
    <property type="molecule type" value="Genomic_DNA"/>
</dbReference>
<comment type="caution">
    <text evidence="1">The sequence shown here is derived from an EMBL/GenBank/DDBJ whole genome shotgun (WGS) entry which is preliminary data.</text>
</comment>
<protein>
    <submittedName>
        <fullName evidence="1">Uncharacterized protein</fullName>
    </submittedName>
</protein>
<evidence type="ECO:0000313" key="2">
    <source>
        <dbReference type="Proteomes" id="UP001383192"/>
    </source>
</evidence>
<evidence type="ECO:0000313" key="1">
    <source>
        <dbReference type="EMBL" id="KAK7043186.1"/>
    </source>
</evidence>
<reference evidence="1 2" key="1">
    <citation type="submission" date="2024-01" db="EMBL/GenBank/DDBJ databases">
        <title>A draft genome for a cacao thread blight-causing isolate of Paramarasmius palmivorus.</title>
        <authorList>
            <person name="Baruah I.K."/>
            <person name="Bukari Y."/>
            <person name="Amoako-Attah I."/>
            <person name="Meinhardt L.W."/>
            <person name="Bailey B.A."/>
            <person name="Cohen S.P."/>
        </authorList>
    </citation>
    <scope>NUCLEOTIDE SEQUENCE [LARGE SCALE GENOMIC DNA]</scope>
    <source>
        <strain evidence="1 2">GH-12</strain>
    </source>
</reference>
<sequence length="249" mass="28387">MSIRADHVQLDTISPIILPNLRTLGIHIHNPNFENLQRVLDCINAPRLVGFYVGWRLRNEYPDPISLFGFLERSGCTLRSFALETNAGTPKIIDLLTSMPSLEQFQLYTAPPSLYRFSEDIFRSLTPRTPNADVPCPNLESVVCRGFTEPCAAFVLAFAEARNAGHPAIRRLKRMRVHLLPSNYDPPGYEPLKLEEVTSRLEALRMKGMSIEWDAPIPQVVDSRIIFPTFDSKDFTKLWWQTVQCKCLV</sequence>
<name>A0AAW0CTL3_9AGAR</name>
<organism evidence="1 2">
    <name type="scientific">Paramarasmius palmivorus</name>
    <dbReference type="NCBI Taxonomy" id="297713"/>
    <lineage>
        <taxon>Eukaryota</taxon>
        <taxon>Fungi</taxon>
        <taxon>Dikarya</taxon>
        <taxon>Basidiomycota</taxon>
        <taxon>Agaricomycotina</taxon>
        <taxon>Agaricomycetes</taxon>
        <taxon>Agaricomycetidae</taxon>
        <taxon>Agaricales</taxon>
        <taxon>Marasmiineae</taxon>
        <taxon>Marasmiaceae</taxon>
        <taxon>Paramarasmius</taxon>
    </lineage>
</organism>
<dbReference type="AlphaFoldDB" id="A0AAW0CTL3"/>